<evidence type="ECO:0000259" key="2">
    <source>
        <dbReference type="Pfam" id="PF13690"/>
    </source>
</evidence>
<name>A0A7W4VTT1_9ACTN</name>
<dbReference type="Proteomes" id="UP000589626">
    <property type="component" value="Unassembled WGS sequence"/>
</dbReference>
<dbReference type="GO" id="GO:0006935">
    <property type="term" value="P:chemotaxis"/>
    <property type="evidence" value="ECO:0007669"/>
    <property type="project" value="UniProtKB-KW"/>
</dbReference>
<organism evidence="3 4">
    <name type="scientific">Nocardioides soli</name>
    <dbReference type="NCBI Taxonomy" id="1036020"/>
    <lineage>
        <taxon>Bacteria</taxon>
        <taxon>Bacillati</taxon>
        <taxon>Actinomycetota</taxon>
        <taxon>Actinomycetes</taxon>
        <taxon>Propionibacteriales</taxon>
        <taxon>Nocardioidaceae</taxon>
        <taxon>Nocardioides</taxon>
    </lineage>
</organism>
<evidence type="ECO:0000256" key="1">
    <source>
        <dbReference type="ARBA" id="ARBA00022500"/>
    </source>
</evidence>
<protein>
    <recommendedName>
        <fullName evidence="2">Chemotaxis phosphatase CheX-like domain-containing protein</fullName>
    </recommendedName>
</protein>
<dbReference type="AlphaFoldDB" id="A0A7W4VTT1"/>
<dbReference type="EMBL" id="JACHWR010000001">
    <property type="protein sequence ID" value="MBB3041662.1"/>
    <property type="molecule type" value="Genomic_DNA"/>
</dbReference>
<keyword evidence="1" id="KW-0145">Chemotaxis</keyword>
<dbReference type="InterPro" id="IPR028051">
    <property type="entry name" value="CheX-like_dom"/>
</dbReference>
<gene>
    <name evidence="3" type="ORF">FHU40_001463</name>
</gene>
<feature type="domain" description="Chemotaxis phosphatase CheX-like" evidence="2">
    <location>
        <begin position="45"/>
        <end position="121"/>
    </location>
</feature>
<accession>A0A7W4VTT1</accession>
<sequence>MTISSAPDEALVLAAIEQVWGSMLFASAAPWPADRPAEFETGLQAQIELRGDWNGRLVLTCDSVVAGQIAGAMLGLGPEEQLDQPDVHDAVGEVLNVVGGSVKGALPGTSALGLPGVREVTAVPARDESFVVSWGDAPVYVQIVPDAA</sequence>
<keyword evidence="4" id="KW-1185">Reference proteome</keyword>
<comment type="caution">
    <text evidence="3">The sequence shown here is derived from an EMBL/GenBank/DDBJ whole genome shotgun (WGS) entry which is preliminary data.</text>
</comment>
<dbReference type="Gene3D" id="3.40.1550.10">
    <property type="entry name" value="CheC-like"/>
    <property type="match status" value="1"/>
</dbReference>
<dbReference type="SUPFAM" id="SSF103039">
    <property type="entry name" value="CheC-like"/>
    <property type="match status" value="1"/>
</dbReference>
<dbReference type="Pfam" id="PF13690">
    <property type="entry name" value="CheX"/>
    <property type="match status" value="1"/>
</dbReference>
<evidence type="ECO:0000313" key="4">
    <source>
        <dbReference type="Proteomes" id="UP000589626"/>
    </source>
</evidence>
<dbReference type="RefSeq" id="WP_183591541.1">
    <property type="nucleotide sequence ID" value="NZ_JACHWR010000001.1"/>
</dbReference>
<dbReference type="InterPro" id="IPR028976">
    <property type="entry name" value="CheC-like_sf"/>
</dbReference>
<proteinExistence type="predicted"/>
<evidence type="ECO:0000313" key="3">
    <source>
        <dbReference type="EMBL" id="MBB3041662.1"/>
    </source>
</evidence>
<reference evidence="3 4" key="1">
    <citation type="submission" date="2020-08" db="EMBL/GenBank/DDBJ databases">
        <title>Sequencing the genomes of 1000 actinobacteria strains.</title>
        <authorList>
            <person name="Klenk H.-P."/>
        </authorList>
    </citation>
    <scope>NUCLEOTIDE SEQUENCE [LARGE SCALE GENOMIC DNA]</scope>
    <source>
        <strain evidence="3 4">DSM 105498</strain>
    </source>
</reference>